<dbReference type="KEGG" id="thao:NI17_014650"/>
<sequence length="230" mass="24822">MGERLVLWDIDKTLVDVESVGGSVFSAAFTAFSGLDDYVPSRGPGRTEWQWFLDTLAVNNLTHLAEGFPRFLRLQDVEFRRRATELRARGRVLPGAREALERCAASPDVLSSLLTGNAVGNAHHKLQAFGLESLVETRLGGYGDDHWNRSELVGIARRRVHEATGLEFTPATTVLVGDTPNDVRAALEGGARVVAVATGYCDADTLRAAGATTVLDDLSDTEAVMEALLA</sequence>
<dbReference type="AlphaFoldDB" id="A0A399G2I9"/>
<accession>A0A399G2I9</accession>
<dbReference type="InterPro" id="IPR050155">
    <property type="entry name" value="HAD-like_hydrolase_sf"/>
</dbReference>
<dbReference type="InterPro" id="IPR036412">
    <property type="entry name" value="HAD-like_sf"/>
</dbReference>
<dbReference type="EMBL" id="CP063196">
    <property type="protein sequence ID" value="UOE18088.1"/>
    <property type="molecule type" value="Genomic_DNA"/>
</dbReference>
<dbReference type="GO" id="GO:0008967">
    <property type="term" value="F:phosphoglycolate phosphatase activity"/>
    <property type="evidence" value="ECO:0007669"/>
    <property type="project" value="TreeGrafter"/>
</dbReference>
<name>A0A399G2I9_9ACTN</name>
<keyword evidence="1" id="KW-0378">Hydrolase</keyword>
<dbReference type="InterPro" id="IPR023198">
    <property type="entry name" value="PGP-like_dom2"/>
</dbReference>
<dbReference type="Proteomes" id="UP000265719">
    <property type="component" value="Chromosome"/>
</dbReference>
<dbReference type="InterPro" id="IPR023214">
    <property type="entry name" value="HAD_sf"/>
</dbReference>
<organism evidence="1 2">
    <name type="scientific">Thermobifida halotolerans</name>
    <dbReference type="NCBI Taxonomy" id="483545"/>
    <lineage>
        <taxon>Bacteria</taxon>
        <taxon>Bacillati</taxon>
        <taxon>Actinomycetota</taxon>
        <taxon>Actinomycetes</taxon>
        <taxon>Streptosporangiales</taxon>
        <taxon>Nocardiopsidaceae</taxon>
        <taxon>Thermobifida</taxon>
    </lineage>
</organism>
<dbReference type="PANTHER" id="PTHR43434:SF1">
    <property type="entry name" value="PHOSPHOGLYCOLATE PHOSPHATASE"/>
    <property type="match status" value="1"/>
</dbReference>
<dbReference type="Pfam" id="PF12710">
    <property type="entry name" value="HAD"/>
    <property type="match status" value="1"/>
</dbReference>
<dbReference type="SFLD" id="SFLDS00003">
    <property type="entry name" value="Haloacid_Dehalogenase"/>
    <property type="match status" value="1"/>
</dbReference>
<dbReference type="Gene3D" id="3.40.50.1000">
    <property type="entry name" value="HAD superfamily/HAD-like"/>
    <property type="match status" value="1"/>
</dbReference>
<dbReference type="SFLD" id="SFLDG01129">
    <property type="entry name" value="C1.5:_HAD__Beta-PGM__Phosphata"/>
    <property type="match status" value="1"/>
</dbReference>
<dbReference type="PANTHER" id="PTHR43434">
    <property type="entry name" value="PHOSPHOGLYCOLATE PHOSPHATASE"/>
    <property type="match status" value="1"/>
</dbReference>
<dbReference type="GO" id="GO:0006281">
    <property type="term" value="P:DNA repair"/>
    <property type="evidence" value="ECO:0007669"/>
    <property type="project" value="TreeGrafter"/>
</dbReference>
<keyword evidence="2" id="KW-1185">Reference proteome</keyword>
<proteinExistence type="predicted"/>
<dbReference type="RefSeq" id="WP_068688495.1">
    <property type="nucleotide sequence ID" value="NZ_CP063196.1"/>
</dbReference>
<evidence type="ECO:0000313" key="1">
    <source>
        <dbReference type="EMBL" id="UOE18088.1"/>
    </source>
</evidence>
<dbReference type="Gene3D" id="1.10.150.240">
    <property type="entry name" value="Putative phosphatase, domain 2"/>
    <property type="match status" value="1"/>
</dbReference>
<gene>
    <name evidence="1" type="ORF">NI17_014650</name>
</gene>
<protein>
    <submittedName>
        <fullName evidence="1">HAD family hydrolase</fullName>
    </submittedName>
</protein>
<reference evidence="1" key="1">
    <citation type="submission" date="2020-10" db="EMBL/GenBank/DDBJ databases">
        <title>De novo genome project of the cellulose decomposer Thermobifida halotolerans type strain.</title>
        <authorList>
            <person name="Nagy I."/>
            <person name="Horvath B."/>
            <person name="Kukolya J."/>
            <person name="Nagy I."/>
            <person name="Orsini M."/>
        </authorList>
    </citation>
    <scope>NUCLEOTIDE SEQUENCE</scope>
    <source>
        <strain evidence="1">DSM 44931</strain>
    </source>
</reference>
<evidence type="ECO:0000313" key="2">
    <source>
        <dbReference type="Proteomes" id="UP000265719"/>
    </source>
</evidence>
<dbReference type="SUPFAM" id="SSF56784">
    <property type="entry name" value="HAD-like"/>
    <property type="match status" value="1"/>
</dbReference>
<dbReference type="OrthoDB" id="9781769at2"/>